<evidence type="ECO:0000256" key="2">
    <source>
        <dbReference type="ARBA" id="ARBA00022490"/>
    </source>
</evidence>
<dbReference type="SMART" id="SM00357">
    <property type="entry name" value="CSP"/>
    <property type="match status" value="1"/>
</dbReference>
<dbReference type="eggNOG" id="COG1278">
    <property type="taxonomic scope" value="Bacteria"/>
</dbReference>
<dbReference type="STRING" id="266779.Meso_3306"/>
<dbReference type="InterPro" id="IPR011129">
    <property type="entry name" value="CSD"/>
</dbReference>
<evidence type="ECO:0000256" key="1">
    <source>
        <dbReference type="ARBA" id="ARBA00004496"/>
    </source>
</evidence>
<gene>
    <name evidence="5" type="ordered locus">Meso_3306</name>
</gene>
<dbReference type="Pfam" id="PF00313">
    <property type="entry name" value="CSD"/>
    <property type="match status" value="1"/>
</dbReference>
<keyword evidence="2" id="KW-0963">Cytoplasm</keyword>
<dbReference type="PANTHER" id="PTHR11544">
    <property type="entry name" value="COLD SHOCK DOMAIN CONTAINING PROTEINS"/>
    <property type="match status" value="1"/>
</dbReference>
<dbReference type="PROSITE" id="PS51857">
    <property type="entry name" value="CSD_2"/>
    <property type="match status" value="1"/>
</dbReference>
<evidence type="ECO:0000313" key="5">
    <source>
        <dbReference type="EMBL" id="ABG64677.1"/>
    </source>
</evidence>
<reference evidence="5" key="1">
    <citation type="submission" date="2006-06" db="EMBL/GenBank/DDBJ databases">
        <title>Complete sequence of chromosome of Chelativorans sp. BNC1.</title>
        <authorList>
            <consortium name="US DOE Joint Genome Institute"/>
            <person name="Copeland A."/>
            <person name="Lucas S."/>
            <person name="Lapidus A."/>
            <person name="Barry K."/>
            <person name="Detter J.C."/>
            <person name="Glavina del Rio T."/>
            <person name="Hammon N."/>
            <person name="Israni S."/>
            <person name="Dalin E."/>
            <person name="Tice H."/>
            <person name="Pitluck S."/>
            <person name="Chertkov O."/>
            <person name="Brettin T."/>
            <person name="Bruce D."/>
            <person name="Han C."/>
            <person name="Tapia R."/>
            <person name="Gilna P."/>
            <person name="Schmutz J."/>
            <person name="Larimer F."/>
            <person name="Land M."/>
            <person name="Hauser L."/>
            <person name="Kyrpides N."/>
            <person name="Mikhailova N."/>
            <person name="Richardson P."/>
        </authorList>
    </citation>
    <scope>NUCLEOTIDE SEQUENCE</scope>
    <source>
        <strain evidence="5">BNC1</strain>
    </source>
</reference>
<dbReference type="CDD" id="cd04458">
    <property type="entry name" value="CSP_CDS"/>
    <property type="match status" value="1"/>
</dbReference>
<protein>
    <submittedName>
        <fullName evidence="5">Cold-shock DNA-binding protein family</fullName>
    </submittedName>
</protein>
<dbReference type="GO" id="GO:0003677">
    <property type="term" value="F:DNA binding"/>
    <property type="evidence" value="ECO:0007669"/>
    <property type="project" value="UniProtKB-KW"/>
</dbReference>
<dbReference type="HOGENOM" id="CLU_117621_4_1_5"/>
<dbReference type="GO" id="GO:0005829">
    <property type="term" value="C:cytosol"/>
    <property type="evidence" value="ECO:0007669"/>
    <property type="project" value="UniProtKB-ARBA"/>
</dbReference>
<dbReference type="PIRSF" id="PIRSF002599">
    <property type="entry name" value="Cold_shock_A"/>
    <property type="match status" value="1"/>
</dbReference>
<dbReference type="Gene3D" id="2.40.50.140">
    <property type="entry name" value="Nucleic acid-binding proteins"/>
    <property type="match status" value="1"/>
</dbReference>
<evidence type="ECO:0000259" key="4">
    <source>
        <dbReference type="PROSITE" id="PS51857"/>
    </source>
</evidence>
<accession>Q11D48</accession>
<name>Q11D48_CHESB</name>
<dbReference type="InterPro" id="IPR012340">
    <property type="entry name" value="NA-bd_OB-fold"/>
</dbReference>
<organism evidence="5">
    <name type="scientific">Chelativorans sp. (strain BNC1)</name>
    <dbReference type="NCBI Taxonomy" id="266779"/>
    <lineage>
        <taxon>Bacteria</taxon>
        <taxon>Pseudomonadati</taxon>
        <taxon>Pseudomonadota</taxon>
        <taxon>Alphaproteobacteria</taxon>
        <taxon>Hyphomicrobiales</taxon>
        <taxon>Phyllobacteriaceae</taxon>
        <taxon>Chelativorans</taxon>
    </lineage>
</organism>
<dbReference type="PRINTS" id="PR00050">
    <property type="entry name" value="COLDSHOCK"/>
</dbReference>
<proteinExistence type="predicted"/>
<dbReference type="PROSITE" id="PS00352">
    <property type="entry name" value="CSD_1"/>
    <property type="match status" value="1"/>
</dbReference>
<dbReference type="InterPro" id="IPR002059">
    <property type="entry name" value="CSP_DNA-bd"/>
</dbReference>
<evidence type="ECO:0000256" key="3">
    <source>
        <dbReference type="RuleBase" id="RU000408"/>
    </source>
</evidence>
<dbReference type="InterPro" id="IPR019844">
    <property type="entry name" value="CSD_CS"/>
</dbReference>
<dbReference type="SUPFAM" id="SSF50249">
    <property type="entry name" value="Nucleic acid-binding proteins"/>
    <property type="match status" value="1"/>
</dbReference>
<dbReference type="InterPro" id="IPR050181">
    <property type="entry name" value="Cold_shock_domain"/>
</dbReference>
<dbReference type="AlphaFoldDB" id="Q11D48"/>
<sequence length="69" mass="7389">MTIGTVKFFNATKGFGFIQPDDGAADVFVHISAVERAGMRTIVEGQKLSFDVVRDNRSGKSAAENLQAA</sequence>
<keyword evidence="5" id="KW-0238">DNA-binding</keyword>
<dbReference type="KEGG" id="mes:Meso_3306"/>
<feature type="domain" description="CSD" evidence="4">
    <location>
        <begin position="1"/>
        <end position="68"/>
    </location>
</feature>
<comment type="subcellular location">
    <subcellularLocation>
        <location evidence="1 3">Cytoplasm</location>
    </subcellularLocation>
</comment>
<dbReference type="OrthoDB" id="9801414at2"/>
<dbReference type="InterPro" id="IPR012156">
    <property type="entry name" value="Cold_shock_CspA"/>
</dbReference>
<dbReference type="EMBL" id="CP000390">
    <property type="protein sequence ID" value="ABG64677.1"/>
    <property type="molecule type" value="Genomic_DNA"/>
</dbReference>